<evidence type="ECO:0000313" key="1">
    <source>
        <dbReference type="EMBL" id="EEC56689.1"/>
    </source>
</evidence>
<accession>B7AWU8</accession>
<dbReference type="Gene3D" id="2.160.10.10">
    <property type="entry name" value="Hexapeptide repeat proteins"/>
    <property type="match status" value="1"/>
</dbReference>
<proteinExistence type="predicted"/>
<dbReference type="AlphaFoldDB" id="B7AWU8"/>
<dbReference type="PANTHER" id="PTHR43300">
    <property type="entry name" value="ACETYLTRANSFERASE"/>
    <property type="match status" value="1"/>
</dbReference>
<dbReference type="InterPro" id="IPR050179">
    <property type="entry name" value="Trans_hexapeptide_repeat"/>
</dbReference>
<evidence type="ECO:0000313" key="2">
    <source>
        <dbReference type="Proteomes" id="UP000003136"/>
    </source>
</evidence>
<gene>
    <name evidence="1" type="ORF">BACPEC_03198</name>
</gene>
<dbReference type="eggNOG" id="COG1043">
    <property type="taxonomic scope" value="Bacteria"/>
</dbReference>
<dbReference type="SUPFAM" id="SSF51161">
    <property type="entry name" value="Trimeric LpxA-like enzymes"/>
    <property type="match status" value="1"/>
</dbReference>
<dbReference type="Proteomes" id="UP000003136">
    <property type="component" value="Unassembled WGS sequence"/>
</dbReference>
<comment type="caution">
    <text evidence="1">The sequence shown here is derived from an EMBL/GenBank/DDBJ whole genome shotgun (WGS) entry which is preliminary data.</text>
</comment>
<evidence type="ECO:0008006" key="3">
    <source>
        <dbReference type="Google" id="ProtNLM"/>
    </source>
</evidence>
<organism evidence="1 2">
    <name type="scientific">[Bacteroides] pectinophilus ATCC 43243</name>
    <dbReference type="NCBI Taxonomy" id="483218"/>
    <lineage>
        <taxon>Bacteria</taxon>
        <taxon>Bacillati</taxon>
        <taxon>Bacillota</taxon>
        <taxon>Clostridia</taxon>
        <taxon>Eubacteriales</taxon>
    </lineage>
</organism>
<reference evidence="1 2" key="2">
    <citation type="submission" date="2008-11" db="EMBL/GenBank/DDBJ databases">
        <authorList>
            <person name="Fulton L."/>
            <person name="Clifton S."/>
            <person name="Fulton B."/>
            <person name="Xu J."/>
            <person name="Minx P."/>
            <person name="Pepin K.H."/>
            <person name="Johnson M."/>
            <person name="Bhonagiri V."/>
            <person name="Nash W.E."/>
            <person name="Mardis E.R."/>
            <person name="Wilson R.K."/>
        </authorList>
    </citation>
    <scope>NUCLEOTIDE SEQUENCE [LARGE SCALE GENOMIC DNA]</scope>
    <source>
        <strain evidence="1 2">ATCC 43243</strain>
    </source>
</reference>
<protein>
    <recommendedName>
        <fullName evidence="3">PglD N-terminal domain-containing protein</fullName>
    </recommendedName>
</protein>
<dbReference type="EMBL" id="ABVQ01000037">
    <property type="protein sequence ID" value="EEC56689.1"/>
    <property type="molecule type" value="Genomic_DNA"/>
</dbReference>
<dbReference type="STRING" id="483218.BACPEC_03198"/>
<dbReference type="InterPro" id="IPR011004">
    <property type="entry name" value="Trimer_LpxA-like_sf"/>
</dbReference>
<sequence length="221" mass="24407">MPDKNMKKIIFGITDLADVLFYELMAAGENIDAFCVNRKYITDTMHLGRKVVAYEDINDIYDVHELGCYIAVGYNSMNDARKKIYHELKEMEIKVLSFVHSSAVVMAERVGEGCLIFEHAILGPYSQAGICNIFYPKSMLSHHSVTGDFNFFAISCSVAGNVTVGNNCFIGNNAATKDGIHIADYTLIGAGSYLAHDTAEKECVVPARSVTIENHISTDFL</sequence>
<name>B7AWU8_9FIRM</name>
<keyword evidence="2" id="KW-1185">Reference proteome</keyword>
<reference evidence="1 2" key="1">
    <citation type="submission" date="2008-11" db="EMBL/GenBank/DDBJ databases">
        <title>Draft genome sequence of Bacteroides pectinophilus (ATCC 43243).</title>
        <authorList>
            <person name="Sudarsanam P."/>
            <person name="Ley R."/>
            <person name="Guruge J."/>
            <person name="Turnbaugh P.J."/>
            <person name="Mahowald M."/>
            <person name="Liep D."/>
            <person name="Gordon J."/>
        </authorList>
    </citation>
    <scope>NUCLEOTIDE SEQUENCE [LARGE SCALE GENOMIC DNA]</scope>
    <source>
        <strain evidence="1 2">ATCC 43243</strain>
    </source>
</reference>
<dbReference type="HOGENOM" id="CLU_081811_3_0_9"/>